<dbReference type="Gene3D" id="3.40.50.360">
    <property type="match status" value="1"/>
</dbReference>
<dbReference type="Pfam" id="PF12724">
    <property type="entry name" value="Flavodoxin_5"/>
    <property type="match status" value="1"/>
</dbReference>
<dbReference type="GO" id="GO:0010181">
    <property type="term" value="F:FMN binding"/>
    <property type="evidence" value="ECO:0007669"/>
    <property type="project" value="InterPro"/>
</dbReference>
<dbReference type="InterPro" id="IPR026816">
    <property type="entry name" value="Flavodoxin_dom"/>
</dbReference>
<dbReference type="GO" id="GO:0070819">
    <property type="term" value="F:menaquinone-dependent protoporphyrinogen oxidase activity"/>
    <property type="evidence" value="ECO:0007669"/>
    <property type="project" value="TreeGrafter"/>
</dbReference>
<dbReference type="PROSITE" id="PS50902">
    <property type="entry name" value="FLAVODOXIN_LIKE"/>
    <property type="match status" value="1"/>
</dbReference>
<evidence type="ECO:0000313" key="2">
    <source>
        <dbReference type="EMBL" id="HDP77271.1"/>
    </source>
</evidence>
<feature type="domain" description="Flavodoxin-like" evidence="1">
    <location>
        <begin position="4"/>
        <end position="147"/>
    </location>
</feature>
<gene>
    <name evidence="2" type="ORF">ENN47_03625</name>
</gene>
<comment type="caution">
    <text evidence="2">The sequence shown here is derived from an EMBL/GenBank/DDBJ whole genome shotgun (WGS) entry which is preliminary data.</text>
</comment>
<dbReference type="InterPro" id="IPR029039">
    <property type="entry name" value="Flavoprotein-like_sf"/>
</dbReference>
<name>A0A7C1CVU0_9BACT</name>
<dbReference type="AlphaFoldDB" id="A0A7C1CVU0"/>
<reference evidence="2" key="1">
    <citation type="journal article" date="2020" name="mSystems">
        <title>Genome- and Community-Level Interaction Insights into Carbon Utilization and Element Cycling Functions of Hydrothermarchaeota in Hydrothermal Sediment.</title>
        <authorList>
            <person name="Zhou Z."/>
            <person name="Liu Y."/>
            <person name="Xu W."/>
            <person name="Pan J."/>
            <person name="Luo Z.H."/>
            <person name="Li M."/>
        </authorList>
    </citation>
    <scope>NUCLEOTIDE SEQUENCE [LARGE SCALE GENOMIC DNA]</scope>
    <source>
        <strain evidence="2">SpSt-1179</strain>
    </source>
</reference>
<dbReference type="InterPro" id="IPR052200">
    <property type="entry name" value="Protoporphyrinogen_IX_DH"/>
</dbReference>
<sequence>MSKVVVLYKTKYGSSKKYATWIAEEVGAEIFNVDDFNPGNLHNYNVIVYGGSLYATGIIGLSKIKKSIETLKNKKVIVFSVGASPAKPEVLEDIKAKNFSLEMASLAEYYHLRGGFDFKKLKLRDKILMSMLKMKLKAKKRRGEELTDDEKGMLAAYRTSVDFTSRKSIEPIVESIRRFLEKEL</sequence>
<dbReference type="EMBL" id="DSBT01000106">
    <property type="protein sequence ID" value="HDP77271.1"/>
    <property type="molecule type" value="Genomic_DNA"/>
</dbReference>
<dbReference type="InterPro" id="IPR008254">
    <property type="entry name" value="Flavodoxin/NO_synth"/>
</dbReference>
<dbReference type="GO" id="GO:0006783">
    <property type="term" value="P:heme biosynthetic process"/>
    <property type="evidence" value="ECO:0007669"/>
    <property type="project" value="TreeGrafter"/>
</dbReference>
<dbReference type="PANTHER" id="PTHR38030">
    <property type="entry name" value="PROTOPORPHYRINOGEN IX DEHYDROGENASE [MENAQUINONE]"/>
    <property type="match status" value="1"/>
</dbReference>
<protein>
    <submittedName>
        <fullName evidence="2">Flavodoxin</fullName>
    </submittedName>
</protein>
<evidence type="ECO:0000259" key="1">
    <source>
        <dbReference type="PROSITE" id="PS50902"/>
    </source>
</evidence>
<dbReference type="SUPFAM" id="SSF52218">
    <property type="entry name" value="Flavoproteins"/>
    <property type="match status" value="1"/>
</dbReference>
<dbReference type="Proteomes" id="UP000886198">
    <property type="component" value="Unassembled WGS sequence"/>
</dbReference>
<dbReference type="PANTHER" id="PTHR38030:SF2">
    <property type="entry name" value="PROTOPORPHYRINOGEN IX DEHYDROGENASE [QUINONE]"/>
    <property type="match status" value="1"/>
</dbReference>
<organism evidence="2">
    <name type="scientific">Mesotoga infera</name>
    <dbReference type="NCBI Taxonomy" id="1236046"/>
    <lineage>
        <taxon>Bacteria</taxon>
        <taxon>Thermotogati</taxon>
        <taxon>Thermotogota</taxon>
        <taxon>Thermotogae</taxon>
        <taxon>Kosmotogales</taxon>
        <taxon>Kosmotogaceae</taxon>
        <taxon>Mesotoga</taxon>
    </lineage>
</organism>
<accession>A0A7C1CVU0</accession>
<proteinExistence type="predicted"/>